<evidence type="ECO:0000313" key="5">
    <source>
        <dbReference type="Proteomes" id="UP001383192"/>
    </source>
</evidence>
<dbReference type="GO" id="GO:0003700">
    <property type="term" value="F:DNA-binding transcription factor activity"/>
    <property type="evidence" value="ECO:0007669"/>
    <property type="project" value="InterPro"/>
</dbReference>
<dbReference type="CDD" id="cd12148">
    <property type="entry name" value="fungal_TF_MHR"/>
    <property type="match status" value="1"/>
</dbReference>
<feature type="transmembrane region" description="Helical" evidence="3">
    <location>
        <begin position="160"/>
        <end position="178"/>
    </location>
</feature>
<evidence type="ECO:0000313" key="4">
    <source>
        <dbReference type="EMBL" id="KAK7027260.1"/>
    </source>
</evidence>
<evidence type="ECO:0000256" key="3">
    <source>
        <dbReference type="SAM" id="Phobius"/>
    </source>
</evidence>
<evidence type="ECO:0000256" key="2">
    <source>
        <dbReference type="SAM" id="MobiDB-lite"/>
    </source>
</evidence>
<accession>A0AAW0BM18</accession>
<keyword evidence="3" id="KW-0812">Transmembrane</keyword>
<comment type="caution">
    <text evidence="4">The sequence shown here is derived from an EMBL/GenBank/DDBJ whole genome shotgun (WGS) entry which is preliminary data.</text>
</comment>
<protein>
    <submittedName>
        <fullName evidence="4">Gypsy retrotransposon integrase-like protein 1</fullName>
    </submittedName>
</protein>
<dbReference type="InterPro" id="IPR050987">
    <property type="entry name" value="AtrR-like"/>
</dbReference>
<keyword evidence="3" id="KW-1133">Transmembrane helix</keyword>
<feature type="compositionally biased region" description="Low complexity" evidence="2">
    <location>
        <begin position="247"/>
        <end position="259"/>
    </location>
</feature>
<keyword evidence="5" id="KW-1185">Reference proteome</keyword>
<feature type="transmembrane region" description="Helical" evidence="3">
    <location>
        <begin position="28"/>
        <end position="52"/>
    </location>
</feature>
<dbReference type="EMBL" id="JAYKXP010000098">
    <property type="protein sequence ID" value="KAK7027260.1"/>
    <property type="molecule type" value="Genomic_DNA"/>
</dbReference>
<sequence>MPADCDDEYWEHPDPTLAFRQPPERPSYVAFFISYLKLVEILAAILRTLYCVNKSKVLLGFMEPDWEQRVVAELDLALNRWVDGIPDHLRWDPQLQDTTFFNQSSVLYTSFYNLQILIHRQFTRKSSPIFYPSLAICTNAARSLSHIVDVVRIRGGYSLPWAQSYIFTAGVVLLLNIWGGKRSGLTIDPVKEMSDVHKCMQALQVCEKRWHMAGRSWDVMCELATVGQLPLPQSSPTSQNKRERGSDSPISGSSSCGSISDLNMSGTRNIASSKRVYGEVFLHRPGEQQLFPLPMSSDDLGRLPLHGQLNYTSKANLETLDAQGAVGGYWFSGRDGIGITPQEVPIQSASTGPSHYLDLPVGYPELADAEFFEQLTAMSWPNSRGYWGSGNGHS</sequence>
<dbReference type="PANTHER" id="PTHR46910">
    <property type="entry name" value="TRANSCRIPTION FACTOR PDR1"/>
    <property type="match status" value="1"/>
</dbReference>
<evidence type="ECO:0000256" key="1">
    <source>
        <dbReference type="ARBA" id="ARBA00023242"/>
    </source>
</evidence>
<organism evidence="4 5">
    <name type="scientific">Paramarasmius palmivorus</name>
    <dbReference type="NCBI Taxonomy" id="297713"/>
    <lineage>
        <taxon>Eukaryota</taxon>
        <taxon>Fungi</taxon>
        <taxon>Dikarya</taxon>
        <taxon>Basidiomycota</taxon>
        <taxon>Agaricomycotina</taxon>
        <taxon>Agaricomycetes</taxon>
        <taxon>Agaricomycetidae</taxon>
        <taxon>Agaricales</taxon>
        <taxon>Marasmiineae</taxon>
        <taxon>Marasmiaceae</taxon>
        <taxon>Paramarasmius</taxon>
    </lineage>
</organism>
<reference evidence="4 5" key="1">
    <citation type="submission" date="2024-01" db="EMBL/GenBank/DDBJ databases">
        <title>A draft genome for a cacao thread blight-causing isolate of Paramarasmius palmivorus.</title>
        <authorList>
            <person name="Baruah I.K."/>
            <person name="Bukari Y."/>
            <person name="Amoako-Attah I."/>
            <person name="Meinhardt L.W."/>
            <person name="Bailey B.A."/>
            <person name="Cohen S.P."/>
        </authorList>
    </citation>
    <scope>NUCLEOTIDE SEQUENCE [LARGE SCALE GENOMIC DNA]</scope>
    <source>
        <strain evidence="4 5">GH-12</strain>
    </source>
</reference>
<feature type="region of interest" description="Disordered" evidence="2">
    <location>
        <begin position="231"/>
        <end position="259"/>
    </location>
</feature>
<name>A0AAW0BM18_9AGAR</name>
<dbReference type="PANTHER" id="PTHR46910:SF38">
    <property type="entry name" value="ZN(2)-C6 FUNGAL-TYPE DOMAIN-CONTAINING PROTEIN"/>
    <property type="match status" value="1"/>
</dbReference>
<proteinExistence type="predicted"/>
<keyword evidence="3" id="KW-0472">Membrane</keyword>
<dbReference type="AlphaFoldDB" id="A0AAW0BM18"/>
<gene>
    <name evidence="4" type="primary">GIN1_19</name>
    <name evidence="4" type="ORF">VNI00_015349</name>
</gene>
<dbReference type="Proteomes" id="UP001383192">
    <property type="component" value="Unassembled WGS sequence"/>
</dbReference>
<keyword evidence="1" id="KW-0539">Nucleus</keyword>